<evidence type="ECO:0000256" key="1">
    <source>
        <dbReference type="ARBA" id="ARBA00004141"/>
    </source>
</evidence>
<proteinExistence type="predicted"/>
<dbReference type="PANTHER" id="PTHR23051:SF0">
    <property type="entry name" value="SOLUTE CARRIER FAMILY 35 MEMBER F5"/>
    <property type="match status" value="1"/>
</dbReference>
<evidence type="ECO:0000256" key="4">
    <source>
        <dbReference type="ARBA" id="ARBA00023136"/>
    </source>
</evidence>
<dbReference type="OrthoDB" id="1436450at2759"/>
<evidence type="ECO:0008006" key="8">
    <source>
        <dbReference type="Google" id="ProtNLM"/>
    </source>
</evidence>
<feature type="transmembrane region" description="Helical" evidence="5">
    <location>
        <begin position="56"/>
        <end position="76"/>
    </location>
</feature>
<protein>
    <recommendedName>
        <fullName evidence="8">EamA domain-containing protein</fullName>
    </recommendedName>
</protein>
<comment type="subcellular location">
    <subcellularLocation>
        <location evidence="1">Membrane</location>
        <topology evidence="1">Multi-pass membrane protein</topology>
    </subcellularLocation>
</comment>
<name>A0A9P6DQU3_9AGAM</name>
<dbReference type="EMBL" id="MU129073">
    <property type="protein sequence ID" value="KAF9507773.1"/>
    <property type="molecule type" value="Genomic_DNA"/>
</dbReference>
<keyword evidence="7" id="KW-1185">Reference proteome</keyword>
<feature type="transmembrane region" description="Helical" evidence="5">
    <location>
        <begin position="232"/>
        <end position="250"/>
    </location>
</feature>
<dbReference type="PANTHER" id="PTHR23051">
    <property type="entry name" value="SOLUTE CARRIER FAMILY 35, MEMBER F5"/>
    <property type="match status" value="1"/>
</dbReference>
<keyword evidence="4 5" id="KW-0472">Membrane</keyword>
<feature type="transmembrane region" description="Helical" evidence="5">
    <location>
        <begin position="111"/>
        <end position="129"/>
    </location>
</feature>
<evidence type="ECO:0000256" key="5">
    <source>
        <dbReference type="SAM" id="Phobius"/>
    </source>
</evidence>
<evidence type="ECO:0000256" key="3">
    <source>
        <dbReference type="ARBA" id="ARBA00022989"/>
    </source>
</evidence>
<evidence type="ECO:0000256" key="2">
    <source>
        <dbReference type="ARBA" id="ARBA00022692"/>
    </source>
</evidence>
<keyword evidence="3 5" id="KW-1133">Transmembrane helix</keyword>
<evidence type="ECO:0000313" key="7">
    <source>
        <dbReference type="Proteomes" id="UP000886523"/>
    </source>
</evidence>
<accession>A0A9P6DQU3</accession>
<dbReference type="Proteomes" id="UP000886523">
    <property type="component" value="Unassembled WGS sequence"/>
</dbReference>
<evidence type="ECO:0000313" key="6">
    <source>
        <dbReference type="EMBL" id="KAF9507773.1"/>
    </source>
</evidence>
<keyword evidence="2 5" id="KW-0812">Transmembrane</keyword>
<organism evidence="6 7">
    <name type="scientific">Hydnum rufescens UP504</name>
    <dbReference type="NCBI Taxonomy" id="1448309"/>
    <lineage>
        <taxon>Eukaryota</taxon>
        <taxon>Fungi</taxon>
        <taxon>Dikarya</taxon>
        <taxon>Basidiomycota</taxon>
        <taxon>Agaricomycotina</taxon>
        <taxon>Agaricomycetes</taxon>
        <taxon>Cantharellales</taxon>
        <taxon>Hydnaceae</taxon>
        <taxon>Hydnum</taxon>
    </lineage>
</organism>
<feature type="transmembrane region" description="Helical" evidence="5">
    <location>
        <begin position="28"/>
        <end position="44"/>
    </location>
</feature>
<feature type="transmembrane region" description="Helical" evidence="5">
    <location>
        <begin position="176"/>
        <end position="198"/>
    </location>
</feature>
<reference evidence="6" key="1">
    <citation type="journal article" date="2020" name="Nat. Commun.">
        <title>Large-scale genome sequencing of mycorrhizal fungi provides insights into the early evolution of symbiotic traits.</title>
        <authorList>
            <person name="Miyauchi S."/>
            <person name="Kiss E."/>
            <person name="Kuo A."/>
            <person name="Drula E."/>
            <person name="Kohler A."/>
            <person name="Sanchez-Garcia M."/>
            <person name="Morin E."/>
            <person name="Andreopoulos B."/>
            <person name="Barry K.W."/>
            <person name="Bonito G."/>
            <person name="Buee M."/>
            <person name="Carver A."/>
            <person name="Chen C."/>
            <person name="Cichocki N."/>
            <person name="Clum A."/>
            <person name="Culley D."/>
            <person name="Crous P.W."/>
            <person name="Fauchery L."/>
            <person name="Girlanda M."/>
            <person name="Hayes R.D."/>
            <person name="Keri Z."/>
            <person name="LaButti K."/>
            <person name="Lipzen A."/>
            <person name="Lombard V."/>
            <person name="Magnuson J."/>
            <person name="Maillard F."/>
            <person name="Murat C."/>
            <person name="Nolan M."/>
            <person name="Ohm R.A."/>
            <person name="Pangilinan J."/>
            <person name="Pereira M.F."/>
            <person name="Perotto S."/>
            <person name="Peter M."/>
            <person name="Pfister S."/>
            <person name="Riley R."/>
            <person name="Sitrit Y."/>
            <person name="Stielow J.B."/>
            <person name="Szollosi G."/>
            <person name="Zifcakova L."/>
            <person name="Stursova M."/>
            <person name="Spatafora J.W."/>
            <person name="Tedersoo L."/>
            <person name="Vaario L.M."/>
            <person name="Yamada A."/>
            <person name="Yan M."/>
            <person name="Wang P."/>
            <person name="Xu J."/>
            <person name="Bruns T."/>
            <person name="Baldrian P."/>
            <person name="Vilgalys R."/>
            <person name="Dunand C."/>
            <person name="Henrissat B."/>
            <person name="Grigoriev I.V."/>
            <person name="Hibbett D."/>
            <person name="Nagy L.G."/>
            <person name="Martin F.M."/>
        </authorList>
    </citation>
    <scope>NUCLEOTIDE SEQUENCE</scope>
    <source>
        <strain evidence="6">UP504</strain>
    </source>
</reference>
<sequence>MPVTEIPEGGLSPAEGRKRLPPLSTRETANLAILFCFLWFVANWSQNASLEHTSVASSTILASMSGFFTLLLGRVFHVEAFSFVRLGTVMTRGRPFSPEGGPSRRPLLGDILALLSAIFYAFYVILLKVRIQDESRVNMRLFFGFVGLFNVLCMWPIGFLLHWTKLEPFRLPSSKMQWVAIAVNMAITFSSDYIYVLAMLKTTPLVVTVGISLTIPCALLGDLFVADVNPRLQVAAGALLVVASFVVLGVEDSMGKAWLRMRSMMIRLEMMAK</sequence>
<comment type="caution">
    <text evidence="6">The sequence shown here is derived from an EMBL/GenBank/DDBJ whole genome shotgun (WGS) entry which is preliminary data.</text>
</comment>
<feature type="transmembrane region" description="Helical" evidence="5">
    <location>
        <begin position="141"/>
        <end position="164"/>
    </location>
</feature>
<dbReference type="GO" id="GO:0000329">
    <property type="term" value="C:fungal-type vacuole membrane"/>
    <property type="evidence" value="ECO:0007669"/>
    <property type="project" value="TreeGrafter"/>
</dbReference>
<dbReference type="AlphaFoldDB" id="A0A9P6DQU3"/>
<gene>
    <name evidence="6" type="ORF">BS47DRAFT_1366447</name>
</gene>
<feature type="transmembrane region" description="Helical" evidence="5">
    <location>
        <begin position="205"/>
        <end position="226"/>
    </location>
</feature>